<dbReference type="Proteomes" id="UP000295765">
    <property type="component" value="Unassembled WGS sequence"/>
</dbReference>
<evidence type="ECO:0000256" key="3">
    <source>
        <dbReference type="ARBA" id="ARBA00022989"/>
    </source>
</evidence>
<comment type="caution">
    <text evidence="6">The sequence shown here is derived from an EMBL/GenBank/DDBJ whole genome shotgun (WGS) entry which is preliminary data.</text>
</comment>
<reference evidence="6 7" key="1">
    <citation type="submission" date="2019-03" db="EMBL/GenBank/DDBJ databases">
        <title>Genomic Encyclopedia of Type Strains, Phase IV (KMG-IV): sequencing the most valuable type-strain genomes for metagenomic binning, comparative biology and taxonomic classification.</title>
        <authorList>
            <person name="Goeker M."/>
        </authorList>
    </citation>
    <scope>NUCLEOTIDE SEQUENCE [LARGE SCALE GENOMIC DNA]</scope>
    <source>
        <strain evidence="6 7">DSM 25287</strain>
    </source>
</reference>
<protein>
    <submittedName>
        <fullName evidence="6">VIT1/CCC1 family predicted Fe2+/Mn2+ transporter</fullName>
    </submittedName>
</protein>
<feature type="transmembrane region" description="Helical" evidence="5">
    <location>
        <begin position="290"/>
        <end position="313"/>
    </location>
</feature>
<accession>A0A4V2SD37</accession>
<evidence type="ECO:0000256" key="1">
    <source>
        <dbReference type="ARBA" id="ARBA00004127"/>
    </source>
</evidence>
<keyword evidence="3 5" id="KW-1133">Transmembrane helix</keyword>
<dbReference type="AlphaFoldDB" id="A0A4V2SD37"/>
<dbReference type="GO" id="GO:0005384">
    <property type="term" value="F:manganese ion transmembrane transporter activity"/>
    <property type="evidence" value="ECO:0007669"/>
    <property type="project" value="InterPro"/>
</dbReference>
<dbReference type="EMBL" id="SLWY01000007">
    <property type="protein sequence ID" value="TCO81769.1"/>
    <property type="molecule type" value="Genomic_DNA"/>
</dbReference>
<dbReference type="RefSeq" id="WP_132541008.1">
    <property type="nucleotide sequence ID" value="NZ_SLWY01000007.1"/>
</dbReference>
<evidence type="ECO:0000256" key="4">
    <source>
        <dbReference type="ARBA" id="ARBA00023136"/>
    </source>
</evidence>
<dbReference type="GO" id="GO:0012505">
    <property type="term" value="C:endomembrane system"/>
    <property type="evidence" value="ECO:0007669"/>
    <property type="project" value="UniProtKB-SubCell"/>
</dbReference>
<evidence type="ECO:0000256" key="5">
    <source>
        <dbReference type="SAM" id="Phobius"/>
    </source>
</evidence>
<keyword evidence="4 5" id="KW-0472">Membrane</keyword>
<evidence type="ECO:0000313" key="7">
    <source>
        <dbReference type="Proteomes" id="UP000295765"/>
    </source>
</evidence>
<organism evidence="6 7">
    <name type="scientific">Plasticicumulans lactativorans</name>
    <dbReference type="NCBI Taxonomy" id="1133106"/>
    <lineage>
        <taxon>Bacteria</taxon>
        <taxon>Pseudomonadati</taxon>
        <taxon>Pseudomonadota</taxon>
        <taxon>Gammaproteobacteria</taxon>
        <taxon>Candidatus Competibacteraceae</taxon>
        <taxon>Plasticicumulans</taxon>
    </lineage>
</organism>
<feature type="transmembrane region" description="Helical" evidence="5">
    <location>
        <begin position="319"/>
        <end position="342"/>
    </location>
</feature>
<evidence type="ECO:0000256" key="2">
    <source>
        <dbReference type="ARBA" id="ARBA00022692"/>
    </source>
</evidence>
<name>A0A4V2SD37_9GAMM</name>
<keyword evidence="2 5" id="KW-0812">Transmembrane</keyword>
<dbReference type="InterPro" id="IPR009078">
    <property type="entry name" value="Ferritin-like_SF"/>
</dbReference>
<comment type="subcellular location">
    <subcellularLocation>
        <location evidence="1">Endomembrane system</location>
        <topology evidence="1">Multi-pass membrane protein</topology>
    </subcellularLocation>
</comment>
<proteinExistence type="predicted"/>
<feature type="transmembrane region" description="Helical" evidence="5">
    <location>
        <begin position="354"/>
        <end position="375"/>
    </location>
</feature>
<dbReference type="PANTHER" id="PTHR31851">
    <property type="entry name" value="FE(2+)/MN(2+) TRANSPORTER PCL1"/>
    <property type="match status" value="1"/>
</dbReference>
<dbReference type="SUPFAM" id="SSF47240">
    <property type="entry name" value="Ferritin-like"/>
    <property type="match status" value="1"/>
</dbReference>
<dbReference type="OrthoDB" id="9789677at2"/>
<evidence type="ECO:0000313" key="6">
    <source>
        <dbReference type="EMBL" id="TCO81769.1"/>
    </source>
</evidence>
<gene>
    <name evidence="6" type="ORF">EV699_107163</name>
</gene>
<sequence>MASRDSDAARYRANLQGEIDSAALYRAMATAADDAAQAELYRKLAAVEEAHAAFWRRRLAGLGASAGEPRPGWRTRVLIALARRFGADLVLPAARSLEAMDQTSYDHQPESAGTVMPAQERSHVRLLGQLARRPRPGWSGAAYARLEGRHGAGGGNALRAAVLGANDGLVSTLSLVMGVAGANADSRTILLTGVAGLLAGACSMAMGEWISVQSARELYERQLAAEAEELQQVPQEERAELELIYRSKGFTADEARTIAERVMADPDTALAMLAREELGIDPDDRGGSPWAAATASFLVFVVGAALPVLPFAWLDGARAVQASAAAGAAGLFLIGAAITLFTGRHAAWSGLRQLLIGLAAAGVTWVAGRLFGVALGG</sequence>
<dbReference type="GO" id="GO:0030026">
    <property type="term" value="P:intracellular manganese ion homeostasis"/>
    <property type="evidence" value="ECO:0007669"/>
    <property type="project" value="InterPro"/>
</dbReference>
<dbReference type="InterPro" id="IPR008217">
    <property type="entry name" value="Ccc1_fam"/>
</dbReference>
<dbReference type="Pfam" id="PF01988">
    <property type="entry name" value="VIT1"/>
    <property type="match status" value="1"/>
</dbReference>
<keyword evidence="7" id="KW-1185">Reference proteome</keyword>